<reference evidence="2" key="2">
    <citation type="submission" date="2021-02" db="EMBL/GenBank/DDBJ databases">
        <authorList>
            <person name="Kimball J.A."/>
            <person name="Haas M.W."/>
            <person name="Macchietto M."/>
            <person name="Kono T."/>
            <person name="Duquette J."/>
            <person name="Shao M."/>
        </authorList>
    </citation>
    <scope>NUCLEOTIDE SEQUENCE</scope>
    <source>
        <tissue evidence="2">Fresh leaf tissue</tissue>
    </source>
</reference>
<comment type="caution">
    <text evidence="2">The sequence shown here is derived from an EMBL/GenBank/DDBJ whole genome shotgun (WGS) entry which is preliminary data.</text>
</comment>
<proteinExistence type="predicted"/>
<dbReference type="Proteomes" id="UP000729402">
    <property type="component" value="Unassembled WGS sequence"/>
</dbReference>
<keyword evidence="3" id="KW-1185">Reference proteome</keyword>
<sequence length="74" mass="7781">MRRRKTGAAALCSRAARELLRLAEHKPQPEAATGFAGSSGRKSARDTHRSGSSTGANFLVAADGDENEDAVVKL</sequence>
<dbReference type="AlphaFoldDB" id="A0A8J5RZ86"/>
<gene>
    <name evidence="2" type="ORF">GUJ93_ZPchr0004g38782</name>
</gene>
<feature type="region of interest" description="Disordered" evidence="1">
    <location>
        <begin position="22"/>
        <end position="74"/>
    </location>
</feature>
<feature type="compositionally biased region" description="Acidic residues" evidence="1">
    <location>
        <begin position="63"/>
        <end position="74"/>
    </location>
</feature>
<organism evidence="2 3">
    <name type="scientific">Zizania palustris</name>
    <name type="common">Northern wild rice</name>
    <dbReference type="NCBI Taxonomy" id="103762"/>
    <lineage>
        <taxon>Eukaryota</taxon>
        <taxon>Viridiplantae</taxon>
        <taxon>Streptophyta</taxon>
        <taxon>Embryophyta</taxon>
        <taxon>Tracheophyta</taxon>
        <taxon>Spermatophyta</taxon>
        <taxon>Magnoliopsida</taxon>
        <taxon>Liliopsida</taxon>
        <taxon>Poales</taxon>
        <taxon>Poaceae</taxon>
        <taxon>BOP clade</taxon>
        <taxon>Oryzoideae</taxon>
        <taxon>Oryzeae</taxon>
        <taxon>Zizaniinae</taxon>
        <taxon>Zizania</taxon>
    </lineage>
</organism>
<reference evidence="2" key="1">
    <citation type="journal article" date="2021" name="bioRxiv">
        <title>Whole Genome Assembly and Annotation of Northern Wild Rice, Zizania palustris L., Supports a Whole Genome Duplication in the Zizania Genus.</title>
        <authorList>
            <person name="Haas M."/>
            <person name="Kono T."/>
            <person name="Macchietto M."/>
            <person name="Millas R."/>
            <person name="McGilp L."/>
            <person name="Shao M."/>
            <person name="Duquette J."/>
            <person name="Hirsch C.N."/>
            <person name="Kimball J."/>
        </authorList>
    </citation>
    <scope>NUCLEOTIDE SEQUENCE</scope>
    <source>
        <tissue evidence="2">Fresh leaf tissue</tissue>
    </source>
</reference>
<name>A0A8J5RZ86_ZIZPA</name>
<evidence type="ECO:0000313" key="3">
    <source>
        <dbReference type="Proteomes" id="UP000729402"/>
    </source>
</evidence>
<evidence type="ECO:0000256" key="1">
    <source>
        <dbReference type="SAM" id="MobiDB-lite"/>
    </source>
</evidence>
<evidence type="ECO:0000313" key="2">
    <source>
        <dbReference type="EMBL" id="KAG8064925.1"/>
    </source>
</evidence>
<protein>
    <submittedName>
        <fullName evidence="2">Uncharacterized protein</fullName>
    </submittedName>
</protein>
<accession>A0A8J5RZ86</accession>
<dbReference type="EMBL" id="JAAALK010000285">
    <property type="protein sequence ID" value="KAG8064925.1"/>
    <property type="molecule type" value="Genomic_DNA"/>
</dbReference>